<reference evidence="1" key="1">
    <citation type="submission" date="2021-01" db="EMBL/GenBank/DDBJ databases">
        <authorList>
            <consortium name="Genoscope - CEA"/>
            <person name="William W."/>
        </authorList>
    </citation>
    <scope>NUCLEOTIDE SEQUENCE</scope>
</reference>
<keyword evidence="2" id="KW-1185">Reference proteome</keyword>
<organism evidence="1 2">
    <name type="scientific">Paramecium pentaurelia</name>
    <dbReference type="NCBI Taxonomy" id="43138"/>
    <lineage>
        <taxon>Eukaryota</taxon>
        <taxon>Sar</taxon>
        <taxon>Alveolata</taxon>
        <taxon>Ciliophora</taxon>
        <taxon>Intramacronucleata</taxon>
        <taxon>Oligohymenophorea</taxon>
        <taxon>Peniculida</taxon>
        <taxon>Parameciidae</taxon>
        <taxon>Paramecium</taxon>
    </lineage>
</organism>
<protein>
    <submittedName>
        <fullName evidence="1">Uncharacterized protein</fullName>
    </submittedName>
</protein>
<dbReference type="EMBL" id="CAJJDO010000108">
    <property type="protein sequence ID" value="CAD8195195.1"/>
    <property type="molecule type" value="Genomic_DNA"/>
</dbReference>
<dbReference type="Proteomes" id="UP000689195">
    <property type="component" value="Unassembled WGS sequence"/>
</dbReference>
<dbReference type="AlphaFoldDB" id="A0A8S1X3N5"/>
<evidence type="ECO:0000313" key="1">
    <source>
        <dbReference type="EMBL" id="CAD8195195.1"/>
    </source>
</evidence>
<dbReference type="OrthoDB" id="1158011at2759"/>
<evidence type="ECO:0000313" key="2">
    <source>
        <dbReference type="Proteomes" id="UP000689195"/>
    </source>
</evidence>
<proteinExistence type="predicted"/>
<comment type="caution">
    <text evidence="1">The sequence shown here is derived from an EMBL/GenBank/DDBJ whole genome shotgun (WGS) entry which is preliminary data.</text>
</comment>
<name>A0A8S1X3N5_9CILI</name>
<accession>A0A8S1X3N5</accession>
<gene>
    <name evidence="1" type="ORF">PPENT_87.1.T1080172</name>
</gene>
<sequence length="61" mass="7278">MVSYNNVSRGFRLCTRNLPLKIELTFDYPIKNPNIFFLTQNGRFEVKTTIFLYITKFNPEN</sequence>